<protein>
    <submittedName>
        <fullName evidence="2">Uncharacterized protein</fullName>
    </submittedName>
</protein>
<keyword evidence="1" id="KW-0472">Membrane</keyword>
<dbReference type="AlphaFoldDB" id="B9XGZ7"/>
<proteinExistence type="predicted"/>
<keyword evidence="1" id="KW-1133">Transmembrane helix</keyword>
<feature type="transmembrane region" description="Helical" evidence="1">
    <location>
        <begin position="6"/>
        <end position="25"/>
    </location>
</feature>
<reference evidence="2 3" key="1">
    <citation type="journal article" date="2011" name="J. Bacteriol.">
        <title>Genome sequence of 'Pedosphaera parvula' Ellin514, an aerobic Verrucomicrobial isolate from pasture soil.</title>
        <authorList>
            <person name="Kant R."/>
            <person name="van Passel M.W."/>
            <person name="Sangwan P."/>
            <person name="Palva A."/>
            <person name="Lucas S."/>
            <person name="Copeland A."/>
            <person name="Lapidus A."/>
            <person name="Glavina Del Rio T."/>
            <person name="Dalin E."/>
            <person name="Tice H."/>
            <person name="Bruce D."/>
            <person name="Goodwin L."/>
            <person name="Pitluck S."/>
            <person name="Chertkov O."/>
            <person name="Larimer F.W."/>
            <person name="Land M.L."/>
            <person name="Hauser L."/>
            <person name="Brettin T.S."/>
            <person name="Detter J.C."/>
            <person name="Han S."/>
            <person name="de Vos W.M."/>
            <person name="Janssen P.H."/>
            <person name="Smidt H."/>
        </authorList>
    </citation>
    <scope>NUCLEOTIDE SEQUENCE [LARGE SCALE GENOMIC DNA]</scope>
    <source>
        <strain evidence="2 3">Ellin514</strain>
    </source>
</reference>
<comment type="caution">
    <text evidence="2">The sequence shown here is derived from an EMBL/GenBank/DDBJ whole genome shotgun (WGS) entry which is preliminary data.</text>
</comment>
<dbReference type="Proteomes" id="UP000003688">
    <property type="component" value="Unassembled WGS sequence"/>
</dbReference>
<organism evidence="2 3">
    <name type="scientific">Pedosphaera parvula (strain Ellin514)</name>
    <dbReference type="NCBI Taxonomy" id="320771"/>
    <lineage>
        <taxon>Bacteria</taxon>
        <taxon>Pseudomonadati</taxon>
        <taxon>Verrucomicrobiota</taxon>
        <taxon>Pedosphaerae</taxon>
        <taxon>Pedosphaerales</taxon>
        <taxon>Pedosphaeraceae</taxon>
        <taxon>Pedosphaera</taxon>
    </lineage>
</organism>
<evidence type="ECO:0000313" key="2">
    <source>
        <dbReference type="EMBL" id="EEF60918.1"/>
    </source>
</evidence>
<feature type="transmembrane region" description="Helical" evidence="1">
    <location>
        <begin position="343"/>
        <end position="360"/>
    </location>
</feature>
<gene>
    <name evidence="2" type="ORF">Cflav_PD4087</name>
</gene>
<keyword evidence="1" id="KW-0812">Transmembrane</keyword>
<feature type="transmembrane region" description="Helical" evidence="1">
    <location>
        <begin position="305"/>
        <end position="331"/>
    </location>
</feature>
<evidence type="ECO:0000256" key="1">
    <source>
        <dbReference type="SAM" id="Phobius"/>
    </source>
</evidence>
<sequence>MDCVGLLEGLLIIPHFFGLVGQSWAIPSLKCRRLRRILPVVLLLGCIGSAVGANETLPFLQVGAQSYTNVVVTGKTATDIFIRHAQGMATVKVRHLDSATRARLGYPAAEPFKATAMVPTAPQLVTQATADAPTPLSETRNDPVQQLKRFGIPLLLLVIGLQVLKYLTRSKRACDDESTACAEGSPDLKSIIASNRPLKSLKELFPYGITDSSLMEYGKARHRRHTGAEQSHCEICHSTAVSQLQAYRWITMVQPKFTFTSFNFLMLFFGRIGITLQQTEISFETAHCVCQSCAVRTRIRRMLSVVAKGIAFFVLLLSLAVTVMGGGSVVYDSLQGNPVDHEFLWLFFAGLGGLFISWLGHKCERSLRIPSPFRSIGLHPFWLSRVYVIRKCESRVPVSERAGVSG</sequence>
<name>B9XGZ7_PEDPL</name>
<keyword evidence="3" id="KW-1185">Reference proteome</keyword>
<accession>B9XGZ7</accession>
<dbReference type="STRING" id="320771.Cflav_PD4087"/>
<evidence type="ECO:0000313" key="3">
    <source>
        <dbReference type="Proteomes" id="UP000003688"/>
    </source>
</evidence>
<feature type="transmembrane region" description="Helical" evidence="1">
    <location>
        <begin position="37"/>
        <end position="53"/>
    </location>
</feature>
<dbReference type="EMBL" id="ABOX02000013">
    <property type="protein sequence ID" value="EEF60918.1"/>
    <property type="molecule type" value="Genomic_DNA"/>
</dbReference>
<feature type="transmembrane region" description="Helical" evidence="1">
    <location>
        <begin position="150"/>
        <end position="168"/>
    </location>
</feature>